<reference evidence="1" key="2">
    <citation type="submission" date="2021-04" db="EMBL/GenBank/DDBJ databases">
        <authorList>
            <person name="Podell S."/>
        </authorList>
    </citation>
    <scope>NUCLEOTIDE SEQUENCE</scope>
    <source>
        <strain evidence="1">Hildebrandi</strain>
    </source>
</reference>
<gene>
    <name evidence="1" type="ORF">IV203_004070</name>
</gene>
<keyword evidence="2" id="KW-1185">Reference proteome</keyword>
<evidence type="ECO:0000313" key="1">
    <source>
        <dbReference type="EMBL" id="KAG7354714.1"/>
    </source>
</evidence>
<dbReference type="EMBL" id="JAGRRH010000016">
    <property type="protein sequence ID" value="KAG7354714.1"/>
    <property type="molecule type" value="Genomic_DNA"/>
</dbReference>
<dbReference type="Proteomes" id="UP000693970">
    <property type="component" value="Unassembled WGS sequence"/>
</dbReference>
<proteinExistence type="predicted"/>
<dbReference type="AlphaFoldDB" id="A0A9K3L3R1"/>
<organism evidence="1 2">
    <name type="scientific">Nitzschia inconspicua</name>
    <dbReference type="NCBI Taxonomy" id="303405"/>
    <lineage>
        <taxon>Eukaryota</taxon>
        <taxon>Sar</taxon>
        <taxon>Stramenopiles</taxon>
        <taxon>Ochrophyta</taxon>
        <taxon>Bacillariophyta</taxon>
        <taxon>Bacillariophyceae</taxon>
        <taxon>Bacillariophycidae</taxon>
        <taxon>Bacillariales</taxon>
        <taxon>Bacillariaceae</taxon>
        <taxon>Nitzschia</taxon>
    </lineage>
</organism>
<accession>A0A9K3L3R1</accession>
<comment type="caution">
    <text evidence="1">The sequence shown here is derived from an EMBL/GenBank/DDBJ whole genome shotgun (WGS) entry which is preliminary data.</text>
</comment>
<sequence length="473" mass="52918">MRLLSSHIASVRLGFVLAFIIMVGTEAFLDRTGRRGPKVAKTSTSSLFYTNYTQQVDGHQMHRTKSSSWTLEIPVIGPLLNVPKPLIIGESMWLNPPTPLQWKTIETCVEAQKLSIEQQQSTTPTTDRPNNTTVHTNSLENMATIDQSPLVAVLHKDGKDFATIAAIVGIATKEGSIDTTSAESFRESLAMLHTPYYSDHSRVRLVGIGRAKLTNFVVRHPNENEGDDDTLVHEPLLMAQMELLLDSNEHGKASSPVYALNQLSMLTSRIRFLHQDRQKIVRGLQAAQARLEMAMEDWQDYDGIGALFAGQDDPLGRKNENSNVDLQMTLHSFLREFNQDTNTDPMASSRPLTPAAAMCLTMDNFGLGVSPTAYADLMPMSEALVERLQPFYSPQRWDTEEFAYEAFSWVALESLKFYLPSETISEALQSSNTCQRLEVLYHAMMNHKQNLTELAKAKNQELLDCGEECTGLF</sequence>
<protein>
    <submittedName>
        <fullName evidence="1">Uncharacterized protein</fullName>
    </submittedName>
</protein>
<name>A0A9K3L3R1_9STRA</name>
<evidence type="ECO:0000313" key="2">
    <source>
        <dbReference type="Proteomes" id="UP000693970"/>
    </source>
</evidence>
<dbReference type="OrthoDB" id="42617at2759"/>
<reference evidence="1" key="1">
    <citation type="journal article" date="2021" name="Sci. Rep.">
        <title>Diploid genomic architecture of Nitzschia inconspicua, an elite biomass production diatom.</title>
        <authorList>
            <person name="Oliver A."/>
            <person name="Podell S."/>
            <person name="Pinowska A."/>
            <person name="Traller J.C."/>
            <person name="Smith S.R."/>
            <person name="McClure R."/>
            <person name="Beliaev A."/>
            <person name="Bohutskyi P."/>
            <person name="Hill E.A."/>
            <person name="Rabines A."/>
            <person name="Zheng H."/>
            <person name="Allen L.Z."/>
            <person name="Kuo A."/>
            <person name="Grigoriev I.V."/>
            <person name="Allen A.E."/>
            <person name="Hazlebeck D."/>
            <person name="Allen E.E."/>
        </authorList>
    </citation>
    <scope>NUCLEOTIDE SEQUENCE</scope>
    <source>
        <strain evidence="1">Hildebrandi</strain>
    </source>
</reference>